<evidence type="ECO:0000256" key="1">
    <source>
        <dbReference type="SAM" id="MobiDB-lite"/>
    </source>
</evidence>
<sequence length="215" mass="23018">MTTDDATADDRQNADDLRTGDALRGRPQPSGPPRTAPLDPAGLDDERAALHARIATGPRKTQARVPLVDEGDRLLGPFGVMLFSPRIGDAVQQVGAALRFDDDLPPRLREIAVLAVAVHHGSAFEWAAHEGLGRETGLSAGHLQALLDGRVPDGLDEIEQTGLQVVRALLNSHDLDDEHYATALDTLGRDTLAALVWLTGYYAMLANALAVFRPA</sequence>
<dbReference type="RefSeq" id="WP_210025317.1">
    <property type="nucleotide sequence ID" value="NZ_JAGINU010000001.1"/>
</dbReference>
<gene>
    <name evidence="4" type="ORF">JOF36_001097</name>
</gene>
<feature type="region of interest" description="Disordered" evidence="1">
    <location>
        <begin position="1"/>
        <end position="42"/>
    </location>
</feature>
<evidence type="ECO:0000313" key="4">
    <source>
        <dbReference type="EMBL" id="MBP2365401.1"/>
    </source>
</evidence>
<comment type="caution">
    <text evidence="4">The sequence shown here is derived from an EMBL/GenBank/DDBJ whole genome shotgun (WGS) entry which is preliminary data.</text>
</comment>
<organism evidence="4 5">
    <name type="scientific">Pseudonocardia parietis</name>
    <dbReference type="NCBI Taxonomy" id="570936"/>
    <lineage>
        <taxon>Bacteria</taxon>
        <taxon>Bacillati</taxon>
        <taxon>Actinomycetota</taxon>
        <taxon>Actinomycetes</taxon>
        <taxon>Pseudonocardiales</taxon>
        <taxon>Pseudonocardiaceae</taxon>
        <taxon>Pseudonocardia</taxon>
    </lineage>
</organism>
<keyword evidence="2" id="KW-1133">Transmembrane helix</keyword>
<dbReference type="Pfam" id="PF02627">
    <property type="entry name" value="CMD"/>
    <property type="match status" value="1"/>
</dbReference>
<feature type="compositionally biased region" description="Basic and acidic residues" evidence="1">
    <location>
        <begin position="8"/>
        <end position="24"/>
    </location>
</feature>
<evidence type="ECO:0000256" key="2">
    <source>
        <dbReference type="SAM" id="Phobius"/>
    </source>
</evidence>
<dbReference type="PANTHER" id="PTHR34846">
    <property type="entry name" value="4-CARBOXYMUCONOLACTONE DECARBOXYLASE FAMILY PROTEIN (AFU_ORTHOLOGUE AFUA_6G11590)"/>
    <property type="match status" value="1"/>
</dbReference>
<dbReference type="InterPro" id="IPR003779">
    <property type="entry name" value="CMD-like"/>
</dbReference>
<dbReference type="InterPro" id="IPR029032">
    <property type="entry name" value="AhpD-like"/>
</dbReference>
<protein>
    <submittedName>
        <fullName evidence="4">Alkylhydroperoxidase family enzyme</fullName>
    </submittedName>
</protein>
<dbReference type="Gene3D" id="1.20.1290.10">
    <property type="entry name" value="AhpD-like"/>
    <property type="match status" value="1"/>
</dbReference>
<dbReference type="EMBL" id="JAGINU010000001">
    <property type="protein sequence ID" value="MBP2365401.1"/>
    <property type="molecule type" value="Genomic_DNA"/>
</dbReference>
<name>A0ABS4VN96_9PSEU</name>
<keyword evidence="2" id="KW-0472">Membrane</keyword>
<reference evidence="4 5" key="1">
    <citation type="submission" date="2021-03" db="EMBL/GenBank/DDBJ databases">
        <title>Sequencing the genomes of 1000 actinobacteria strains.</title>
        <authorList>
            <person name="Klenk H.-P."/>
        </authorList>
    </citation>
    <scope>NUCLEOTIDE SEQUENCE [LARGE SCALE GENOMIC DNA]</scope>
    <source>
        <strain evidence="4 5">DSM 45256</strain>
    </source>
</reference>
<keyword evidence="2" id="KW-0812">Transmembrane</keyword>
<proteinExistence type="predicted"/>
<evidence type="ECO:0000313" key="5">
    <source>
        <dbReference type="Proteomes" id="UP001519295"/>
    </source>
</evidence>
<feature type="domain" description="Carboxymuconolactone decarboxylase-like" evidence="3">
    <location>
        <begin position="85"/>
        <end position="167"/>
    </location>
</feature>
<keyword evidence="5" id="KW-1185">Reference proteome</keyword>
<feature type="transmembrane region" description="Helical" evidence="2">
    <location>
        <begin position="192"/>
        <end position="212"/>
    </location>
</feature>
<accession>A0ABS4VN96</accession>
<dbReference type="PANTHER" id="PTHR34846:SF11">
    <property type="entry name" value="4-CARBOXYMUCONOLACTONE DECARBOXYLASE FAMILY PROTEIN (AFU_ORTHOLOGUE AFUA_6G11590)"/>
    <property type="match status" value="1"/>
</dbReference>
<evidence type="ECO:0000259" key="3">
    <source>
        <dbReference type="Pfam" id="PF02627"/>
    </source>
</evidence>
<dbReference type="Proteomes" id="UP001519295">
    <property type="component" value="Unassembled WGS sequence"/>
</dbReference>
<dbReference type="SUPFAM" id="SSF69118">
    <property type="entry name" value="AhpD-like"/>
    <property type="match status" value="1"/>
</dbReference>